<sequence>MNNRVKLFLKITFISVVLVLVAFGFKNMFKEFNMTYFNMYRDKLHFFKLTLIAISGIIAYMPLSTYDFILKKDVGIGINNLKLYKYSWIASSIASLLGFGGATSLAFKQYFYGNHVEDKKKLLKEIGKIIFLNLTGLSILCLIYLLLEFKDIQNLGIIKYVVYGVSAYAPLIIINSLYRYKIKKEKDEIILKVVCISFIEWTLNMLLIYLILIITGAHIKLAKYFCVYVRATAVAIVSMVPGGIGTFDLTFIDGFKALGVPIEQTFLVIILYRISYFILPAGIGVILYIHEFGMNFKALIKSRNNKN</sequence>
<dbReference type="AlphaFoldDB" id="A0A2X3E8N8"/>
<name>A0A2X3E8N8_CLOPF</name>
<dbReference type="EC" id="2.3.2.3" evidence="6"/>
<feature type="transmembrane region" description="Helical" evidence="6">
    <location>
        <begin position="224"/>
        <end position="244"/>
    </location>
</feature>
<keyword evidence="5 6" id="KW-0472">Membrane</keyword>
<feature type="transmembrane region" description="Helical" evidence="6">
    <location>
        <begin position="264"/>
        <end position="289"/>
    </location>
</feature>
<evidence type="ECO:0000313" key="7">
    <source>
        <dbReference type="EMBL" id="SQC06930.1"/>
    </source>
</evidence>
<reference evidence="7 8" key="1">
    <citation type="submission" date="2018-06" db="EMBL/GenBank/DDBJ databases">
        <authorList>
            <consortium name="Pathogen Informatics"/>
            <person name="Doyle S."/>
        </authorList>
    </citation>
    <scope>NUCLEOTIDE SEQUENCE [LARGE SCALE GENOMIC DNA]</scope>
    <source>
        <strain evidence="7 8">NCTC8081</strain>
    </source>
</reference>
<dbReference type="GO" id="GO:0006629">
    <property type="term" value="P:lipid metabolic process"/>
    <property type="evidence" value="ECO:0007669"/>
    <property type="project" value="UniProtKB-KW"/>
</dbReference>
<organism evidence="7 8">
    <name type="scientific">Clostridium perfringens</name>
    <dbReference type="NCBI Taxonomy" id="1502"/>
    <lineage>
        <taxon>Bacteria</taxon>
        <taxon>Bacillati</taxon>
        <taxon>Bacillota</taxon>
        <taxon>Clostridia</taxon>
        <taxon>Eubacteriales</taxon>
        <taxon>Clostridiaceae</taxon>
        <taxon>Clostridium</taxon>
    </lineage>
</organism>
<feature type="transmembrane region" description="Helical" evidence="6">
    <location>
        <begin position="126"/>
        <end position="145"/>
    </location>
</feature>
<keyword evidence="7" id="KW-0012">Acyltransferase</keyword>
<proteinExistence type="inferred from homology"/>
<dbReference type="PANTHER" id="PTHR39087:SF2">
    <property type="entry name" value="UPF0104 MEMBRANE PROTEIN MJ1595"/>
    <property type="match status" value="1"/>
</dbReference>
<dbReference type="InterPro" id="IPR022791">
    <property type="entry name" value="L-PG_synthase/AglD"/>
</dbReference>
<feature type="transmembrane region" description="Helical" evidence="6">
    <location>
        <begin position="45"/>
        <end position="63"/>
    </location>
</feature>
<keyword evidence="6" id="KW-0046">Antibiotic resistance</keyword>
<evidence type="ECO:0000256" key="3">
    <source>
        <dbReference type="ARBA" id="ARBA00022692"/>
    </source>
</evidence>
<dbReference type="GO" id="GO:0046677">
    <property type="term" value="P:response to antibiotic"/>
    <property type="evidence" value="ECO:0007669"/>
    <property type="project" value="UniProtKB-KW"/>
</dbReference>
<evidence type="ECO:0000256" key="5">
    <source>
        <dbReference type="ARBA" id="ARBA00023136"/>
    </source>
</evidence>
<keyword evidence="4 6" id="KW-1133">Transmembrane helix</keyword>
<comment type="function">
    <text evidence="6">Catalyzes the transfer of a lysyl group from L-lysyl-tRNA(Lys) to membrane-bound phosphatidylglycerol (PG), which produces lysylphosphatidylglycerol (LPG), a major component of the bacterial membrane with a positive net charge. LPG synthesis contributes to bacterial virulence as it is involved in the resistance mechanism against cationic antimicrobial peptides (CAMP) produces by the host's immune system (defensins, cathelicidins) and by the competing microorganisms.</text>
</comment>
<feature type="transmembrane region" description="Helical" evidence="6">
    <location>
        <begin position="83"/>
        <end position="106"/>
    </location>
</feature>
<keyword evidence="2" id="KW-1003">Cell membrane</keyword>
<evidence type="ECO:0000256" key="6">
    <source>
        <dbReference type="RuleBase" id="RU363042"/>
    </source>
</evidence>
<dbReference type="Proteomes" id="UP000250234">
    <property type="component" value="Unassembled WGS sequence"/>
</dbReference>
<evidence type="ECO:0000256" key="4">
    <source>
        <dbReference type="ARBA" id="ARBA00022989"/>
    </source>
</evidence>
<evidence type="ECO:0000256" key="2">
    <source>
        <dbReference type="ARBA" id="ARBA00022475"/>
    </source>
</evidence>
<comment type="catalytic activity">
    <reaction evidence="6">
        <text>L-lysyl-tRNA(Lys) + a 1,2-diacyl-sn-glycero-3-phospho-(1'-sn-glycerol) = a 1,2-diacyl-sn-glycero-3-phospho-1'-(3'-O-L-lysyl)-sn-glycerol + tRNA(Lys)</text>
        <dbReference type="Rhea" id="RHEA:10668"/>
        <dbReference type="Rhea" id="RHEA-COMP:9696"/>
        <dbReference type="Rhea" id="RHEA-COMP:9697"/>
        <dbReference type="ChEBI" id="CHEBI:64716"/>
        <dbReference type="ChEBI" id="CHEBI:75792"/>
        <dbReference type="ChEBI" id="CHEBI:78442"/>
        <dbReference type="ChEBI" id="CHEBI:78529"/>
        <dbReference type="EC" id="2.3.2.3"/>
    </reaction>
</comment>
<comment type="similarity">
    <text evidence="6">Belongs to the LPG synthase family.</text>
</comment>
<feature type="transmembrane region" description="Helical" evidence="6">
    <location>
        <begin position="189"/>
        <end position="212"/>
    </location>
</feature>
<evidence type="ECO:0000313" key="8">
    <source>
        <dbReference type="Proteomes" id="UP000250234"/>
    </source>
</evidence>
<dbReference type="PANTHER" id="PTHR39087">
    <property type="entry name" value="UPF0104 MEMBRANE PROTEIN MJ1595"/>
    <property type="match status" value="1"/>
</dbReference>
<feature type="transmembrane region" description="Helical" evidence="6">
    <location>
        <begin position="157"/>
        <end position="177"/>
    </location>
</feature>
<comment type="subcellular location">
    <subcellularLocation>
        <location evidence="1 6">Cell membrane</location>
        <topology evidence="1 6">Multi-pass membrane protein</topology>
    </subcellularLocation>
</comment>
<dbReference type="RefSeq" id="WP_242979129.1">
    <property type="nucleotide sequence ID" value="NZ_CATNYA010000005.1"/>
</dbReference>
<keyword evidence="6 7" id="KW-0808">Transferase</keyword>
<feature type="transmembrane region" description="Helical" evidence="6">
    <location>
        <begin position="7"/>
        <end position="25"/>
    </location>
</feature>
<gene>
    <name evidence="7" type="primary">mprF_2</name>
    <name evidence="6" type="synonym">mprF</name>
    <name evidence="7" type="ORF">NCTC8081_01047</name>
</gene>
<keyword evidence="3 6" id="KW-0812">Transmembrane</keyword>
<protein>
    <recommendedName>
        <fullName evidence="6">Phosphatidylglycerol lysyltransferase</fullName>
        <ecNumber evidence="6">2.3.2.3</ecNumber>
    </recommendedName>
    <alternativeName>
        <fullName evidence="6">Lysylphosphatidylglycerol synthase</fullName>
    </alternativeName>
</protein>
<accession>A0A2X3E8N8</accession>
<evidence type="ECO:0000256" key="1">
    <source>
        <dbReference type="ARBA" id="ARBA00004651"/>
    </source>
</evidence>
<dbReference type="NCBIfam" id="TIGR00374">
    <property type="entry name" value="flippase-like domain"/>
    <property type="match status" value="1"/>
</dbReference>
<dbReference type="GO" id="GO:0050071">
    <property type="term" value="F:phosphatidylglycerol lysyltransferase activity"/>
    <property type="evidence" value="ECO:0007669"/>
    <property type="project" value="UniProtKB-EC"/>
</dbReference>
<keyword evidence="6" id="KW-0443">Lipid metabolism</keyword>
<dbReference type="EMBL" id="UAWO01000002">
    <property type="protein sequence ID" value="SQC06930.1"/>
    <property type="molecule type" value="Genomic_DNA"/>
</dbReference>
<dbReference type="GO" id="GO:0005886">
    <property type="term" value="C:plasma membrane"/>
    <property type="evidence" value="ECO:0007669"/>
    <property type="project" value="UniProtKB-SubCell"/>
</dbReference>
<dbReference type="Pfam" id="PF03706">
    <property type="entry name" value="LPG_synthase_TM"/>
    <property type="match status" value="1"/>
</dbReference>